<dbReference type="PANTHER" id="PTHR43076">
    <property type="entry name" value="FO SYNTHASE (COFH)"/>
    <property type="match status" value="1"/>
</dbReference>
<name>A0A381VBL8_9ZZZZ</name>
<evidence type="ECO:0000256" key="10">
    <source>
        <dbReference type="ARBA" id="ARBA00048974"/>
    </source>
</evidence>
<dbReference type="EC" id="4.3.1.32" evidence="3"/>
<keyword evidence="5" id="KW-0949">S-adenosyl-L-methionine</keyword>
<evidence type="ECO:0000256" key="7">
    <source>
        <dbReference type="ARBA" id="ARBA00023004"/>
    </source>
</evidence>
<dbReference type="SFLD" id="SFLDS00029">
    <property type="entry name" value="Radical_SAM"/>
    <property type="match status" value="1"/>
</dbReference>
<sequence length="492" mass="54322">MEAANELGSNMPLSELMCEAAQLRDKDWGDQISFSRKVFIPLTELCRDVCHYCTYAKTPRRLDRAYLSPEQVLDIARQGQAQGCKEALFTLGDKPELRYQAARDALLELGHDTTLSYLHEMAALVLNETGLLPHLNPGVMSLADYTTLREHSPSMGIMLESSSPKLLQRGGPHFGSLDKDPEIRLAAISDAGLAKVPLTSGILIGIGETRAERIDSLYALRELHAQFGHLQEVIIQNFVPKRDTIMSDTPAPAFEELLWTIAMARHIFGSAMSIQVPPNLNPGRLQQLVNAGINDWGGVSPVTPDHVNPESPWPELVALDRETNKAGKTLVERLTIYPAYVANREQWLHPTLYRPVLNLADSDGLARCDSWAAGAVGEAPSQTLTQSPKLRSPRFNSRLSRTLAKTSRGDSLEDDEVLRLFGARGLAFEAVCQAADELRREVSGDTVGYVVNRNINYTNVCTYKCKFCAFSKGKASDNLRGSPYLVDMSEIS</sequence>
<protein>
    <recommendedName>
        <fullName evidence="3">7,8-didemethyl-8-hydroxy-5-deazariboflavin synthase</fullName>
        <ecNumber evidence="3">4.3.1.32</ecNumber>
    </recommendedName>
</protein>
<comment type="pathway">
    <text evidence="2">Cofactor biosynthesis; coenzyme F0 biosynthesis.</text>
</comment>
<evidence type="ECO:0000256" key="2">
    <source>
        <dbReference type="ARBA" id="ARBA00004712"/>
    </source>
</evidence>
<keyword evidence="6" id="KW-0479">Metal-binding</keyword>
<keyword evidence="7" id="KW-0408">Iron</keyword>
<dbReference type="SFLD" id="SFLDG01064">
    <property type="entry name" value="F420__menaquinone_cofactor_bio"/>
    <property type="match status" value="1"/>
</dbReference>
<evidence type="ECO:0000256" key="6">
    <source>
        <dbReference type="ARBA" id="ARBA00022723"/>
    </source>
</evidence>
<dbReference type="Gene3D" id="3.20.20.70">
    <property type="entry name" value="Aldolase class I"/>
    <property type="match status" value="2"/>
</dbReference>
<dbReference type="InterPro" id="IPR058240">
    <property type="entry name" value="rSAM_sf"/>
</dbReference>
<dbReference type="PROSITE" id="PS51918">
    <property type="entry name" value="RADICAL_SAM"/>
    <property type="match status" value="1"/>
</dbReference>
<dbReference type="EMBL" id="UINC01008386">
    <property type="protein sequence ID" value="SVA37755.1"/>
    <property type="molecule type" value="Genomic_DNA"/>
</dbReference>
<dbReference type="NCBIfam" id="NF004884">
    <property type="entry name" value="PRK06245.1"/>
    <property type="match status" value="1"/>
</dbReference>
<feature type="domain" description="Radical SAM core" evidence="11">
    <location>
        <begin position="32"/>
        <end position="270"/>
    </location>
</feature>
<evidence type="ECO:0000256" key="4">
    <source>
        <dbReference type="ARBA" id="ARBA00022485"/>
    </source>
</evidence>
<evidence type="ECO:0000256" key="5">
    <source>
        <dbReference type="ARBA" id="ARBA00022691"/>
    </source>
</evidence>
<keyword evidence="4" id="KW-0004">4Fe-4S</keyword>
<evidence type="ECO:0000259" key="11">
    <source>
        <dbReference type="PROSITE" id="PS51918"/>
    </source>
</evidence>
<dbReference type="SFLD" id="SFLDF00294">
    <property type="entry name" value="7_8-didemethyl-8-hydroxy-5-dea"/>
    <property type="match status" value="1"/>
</dbReference>
<organism evidence="12">
    <name type="scientific">marine metagenome</name>
    <dbReference type="NCBI Taxonomy" id="408172"/>
    <lineage>
        <taxon>unclassified sequences</taxon>
        <taxon>metagenomes</taxon>
        <taxon>ecological metagenomes</taxon>
    </lineage>
</organism>
<dbReference type="UniPathway" id="UPA00072"/>
<dbReference type="InterPro" id="IPR019939">
    <property type="entry name" value="CofG_family"/>
</dbReference>
<dbReference type="AlphaFoldDB" id="A0A381VBL8"/>
<dbReference type="GO" id="GO:0046872">
    <property type="term" value="F:metal ion binding"/>
    <property type="evidence" value="ECO:0007669"/>
    <property type="project" value="UniProtKB-KW"/>
</dbReference>
<accession>A0A381VBL8</accession>
<dbReference type="InterPro" id="IPR013785">
    <property type="entry name" value="Aldolase_TIM"/>
</dbReference>
<dbReference type="SFLD" id="SFLDG01388">
    <property type="entry name" value="7_8-didemethyl-8-hydroxy-5-dea"/>
    <property type="match status" value="1"/>
</dbReference>
<dbReference type="GO" id="GO:0016765">
    <property type="term" value="F:transferase activity, transferring alkyl or aryl (other than methyl) groups"/>
    <property type="evidence" value="ECO:0007669"/>
    <property type="project" value="InterPro"/>
</dbReference>
<evidence type="ECO:0000313" key="12">
    <source>
        <dbReference type="EMBL" id="SVA37755.1"/>
    </source>
</evidence>
<evidence type="ECO:0000256" key="9">
    <source>
        <dbReference type="ARBA" id="ARBA00023239"/>
    </source>
</evidence>
<comment type="cofactor">
    <cofactor evidence="1">
        <name>[4Fe-4S] cluster</name>
        <dbReference type="ChEBI" id="CHEBI:49883"/>
    </cofactor>
</comment>
<feature type="non-terminal residue" evidence="12">
    <location>
        <position position="492"/>
    </location>
</feature>
<evidence type="ECO:0000256" key="1">
    <source>
        <dbReference type="ARBA" id="ARBA00001966"/>
    </source>
</evidence>
<evidence type="ECO:0000256" key="8">
    <source>
        <dbReference type="ARBA" id="ARBA00023014"/>
    </source>
</evidence>
<keyword evidence="8" id="KW-0411">Iron-sulfur</keyword>
<dbReference type="GO" id="GO:0044689">
    <property type="term" value="F:7,8-didemethyl-8-hydroxy-5-deazariboflavin synthase activity"/>
    <property type="evidence" value="ECO:0007669"/>
    <property type="project" value="UniProtKB-EC"/>
</dbReference>
<dbReference type="SUPFAM" id="SSF102114">
    <property type="entry name" value="Radical SAM enzymes"/>
    <property type="match status" value="2"/>
</dbReference>
<dbReference type="NCBIfam" id="TIGR03550">
    <property type="entry name" value="F420_cofG"/>
    <property type="match status" value="1"/>
</dbReference>
<dbReference type="CDD" id="cd01335">
    <property type="entry name" value="Radical_SAM"/>
    <property type="match status" value="1"/>
</dbReference>
<dbReference type="PANTHER" id="PTHR43076:SF15">
    <property type="entry name" value="7,8-DIDEMETHYL-8-HYDROXY-5-DEAZARIBOFLAVIN SYNTHASE"/>
    <property type="match status" value="1"/>
</dbReference>
<dbReference type="InterPro" id="IPR007197">
    <property type="entry name" value="rSAM"/>
</dbReference>
<dbReference type="SMART" id="SM00729">
    <property type="entry name" value="Elp3"/>
    <property type="match status" value="1"/>
</dbReference>
<dbReference type="InterPro" id="IPR006638">
    <property type="entry name" value="Elp3/MiaA/NifB-like_rSAM"/>
</dbReference>
<dbReference type="InterPro" id="IPR034405">
    <property type="entry name" value="F420"/>
</dbReference>
<dbReference type="GO" id="GO:0051539">
    <property type="term" value="F:4 iron, 4 sulfur cluster binding"/>
    <property type="evidence" value="ECO:0007669"/>
    <property type="project" value="UniProtKB-KW"/>
</dbReference>
<comment type="catalytic activity">
    <reaction evidence="10">
        <text>5-amino-5-(4-hydroxybenzyl)-6-(D-ribitylimino)-5,6-dihydrouracil + S-adenosyl-L-methionine = 7,8-didemethyl-8-hydroxy-5-deazariboflavin + 5'-deoxyadenosine + L-methionine + NH4(+) + H(+)</text>
        <dbReference type="Rhea" id="RHEA:55204"/>
        <dbReference type="ChEBI" id="CHEBI:15378"/>
        <dbReference type="ChEBI" id="CHEBI:17319"/>
        <dbReference type="ChEBI" id="CHEBI:28938"/>
        <dbReference type="ChEBI" id="CHEBI:57844"/>
        <dbReference type="ChEBI" id="CHEBI:59789"/>
        <dbReference type="ChEBI" id="CHEBI:59904"/>
        <dbReference type="ChEBI" id="CHEBI:85936"/>
        <dbReference type="EC" id="4.3.1.32"/>
    </reaction>
</comment>
<gene>
    <name evidence="12" type="ORF">METZ01_LOCUS90609</name>
</gene>
<dbReference type="Pfam" id="PF04055">
    <property type="entry name" value="Radical_SAM"/>
    <property type="match status" value="1"/>
</dbReference>
<dbReference type="HAMAP" id="MF_01611">
    <property type="entry name" value="FO_synth_sub1"/>
    <property type="match status" value="1"/>
</dbReference>
<evidence type="ECO:0000256" key="3">
    <source>
        <dbReference type="ARBA" id="ARBA00012126"/>
    </source>
</evidence>
<reference evidence="12" key="1">
    <citation type="submission" date="2018-05" db="EMBL/GenBank/DDBJ databases">
        <authorList>
            <person name="Lanie J.A."/>
            <person name="Ng W.-L."/>
            <person name="Kazmierczak K.M."/>
            <person name="Andrzejewski T.M."/>
            <person name="Davidsen T.M."/>
            <person name="Wayne K.J."/>
            <person name="Tettelin H."/>
            <person name="Glass J.I."/>
            <person name="Rusch D."/>
            <person name="Podicherti R."/>
            <person name="Tsui H.-C.T."/>
            <person name="Winkler M.E."/>
        </authorList>
    </citation>
    <scope>NUCLEOTIDE SEQUENCE</scope>
</reference>
<keyword evidence="9" id="KW-0456">Lyase</keyword>
<proteinExistence type="inferred from homology"/>